<dbReference type="OrthoDB" id="482277at2"/>
<dbReference type="FunFam" id="3.10.490.10:FF:000001">
    <property type="entry name" value="Gamma-glutamylcyclotransferase ytfP"/>
    <property type="match status" value="1"/>
</dbReference>
<comment type="caution">
    <text evidence="4">The sequence shown here is derived from an EMBL/GenBank/DDBJ whole genome shotgun (WGS) entry which is preliminary data.</text>
</comment>
<organism evidence="4 5">
    <name type="scientific">Moellerella wisconsensis ATCC 35017</name>
    <dbReference type="NCBI Taxonomy" id="1354267"/>
    <lineage>
        <taxon>Bacteria</taxon>
        <taxon>Pseudomonadati</taxon>
        <taxon>Pseudomonadota</taxon>
        <taxon>Gammaproteobacteria</taxon>
        <taxon>Enterobacterales</taxon>
        <taxon>Morganellaceae</taxon>
        <taxon>Moellerella</taxon>
    </lineage>
</organism>
<reference evidence="4 5" key="1">
    <citation type="submission" date="2015-07" db="EMBL/GenBank/DDBJ databases">
        <title>ATOL: Assembling a taxonomically balanced genome-scale reconstruction of the evolutionary history of the Enterobacteriaceae.</title>
        <authorList>
            <person name="Plunkett G.III."/>
            <person name="Neeno-Eckwall E.C."/>
            <person name="Glasner J.D."/>
            <person name="Perna N.T."/>
        </authorList>
    </citation>
    <scope>NUCLEOTIDE SEQUENCE [LARGE SCALE GENOMIC DNA]</scope>
    <source>
        <strain evidence="4 5">ATCC 35017</strain>
    </source>
</reference>
<dbReference type="AlphaFoldDB" id="A0A0N0IC75"/>
<dbReference type="RefSeq" id="WP_053907102.1">
    <property type="nucleotide sequence ID" value="NZ_CAWMUS010000003.1"/>
</dbReference>
<gene>
    <name evidence="4" type="ORF">M992_0361</name>
</gene>
<dbReference type="Pfam" id="PF06094">
    <property type="entry name" value="GGACT"/>
    <property type="match status" value="1"/>
</dbReference>
<dbReference type="CDD" id="cd06661">
    <property type="entry name" value="GGCT_like"/>
    <property type="match status" value="1"/>
</dbReference>
<dbReference type="EMBL" id="LGAA01000003">
    <property type="protein sequence ID" value="KPD04251.1"/>
    <property type="molecule type" value="Genomic_DNA"/>
</dbReference>
<comment type="similarity">
    <text evidence="1 2">Belongs to the gamma-glutamylcyclotransferase family.</text>
</comment>
<evidence type="ECO:0000313" key="4">
    <source>
        <dbReference type="EMBL" id="KPD04251.1"/>
    </source>
</evidence>
<accession>A0A0N0IC75</accession>
<dbReference type="PANTHER" id="PTHR12510:SF4">
    <property type="entry name" value="GAMMA-GLUTAMYLAMINECYCLOTRANSFERASE"/>
    <property type="match status" value="1"/>
</dbReference>
<dbReference type="InterPro" id="IPR013024">
    <property type="entry name" value="GGCT-like"/>
</dbReference>
<dbReference type="Gene3D" id="3.10.490.10">
    <property type="entry name" value="Gamma-glutamyl cyclotransferase-like"/>
    <property type="match status" value="1"/>
</dbReference>
<evidence type="ECO:0000256" key="1">
    <source>
        <dbReference type="ARBA" id="ARBA00008861"/>
    </source>
</evidence>
<evidence type="ECO:0000256" key="2">
    <source>
        <dbReference type="RuleBase" id="RU367036"/>
    </source>
</evidence>
<evidence type="ECO:0000259" key="3">
    <source>
        <dbReference type="Pfam" id="PF06094"/>
    </source>
</evidence>
<feature type="domain" description="Gamma-glutamylcyclotransferase AIG2-like" evidence="3">
    <location>
        <begin position="3"/>
        <end position="109"/>
    </location>
</feature>
<sequence length="114" mass="13472">MRIIVYGSLRQDQGNHHWMTYAQLLGKHRLQGYDIYDLGYYPAVVCGEGSVECEVYRITPSILTELDELKKNSQDYERELIQTPYGSAWIYLYKLPVDDLQRIESGDWLKRHEK</sequence>
<dbReference type="InterPro" id="IPR039126">
    <property type="entry name" value="GGACT"/>
</dbReference>
<dbReference type="GO" id="GO:0061929">
    <property type="term" value="F:gamma-glutamylaminecyclotransferase activity"/>
    <property type="evidence" value="ECO:0007669"/>
    <property type="project" value="InterPro"/>
</dbReference>
<proteinExistence type="inferred from homology"/>
<protein>
    <recommendedName>
        <fullName evidence="2">Gamma-glutamylcyclotransferase family protein</fullName>
    </recommendedName>
</protein>
<dbReference type="InterPro" id="IPR009288">
    <property type="entry name" value="AIG2-like_dom"/>
</dbReference>
<evidence type="ECO:0000313" key="5">
    <source>
        <dbReference type="Proteomes" id="UP000053226"/>
    </source>
</evidence>
<dbReference type="GO" id="GO:0005829">
    <property type="term" value="C:cytosol"/>
    <property type="evidence" value="ECO:0007669"/>
    <property type="project" value="TreeGrafter"/>
</dbReference>
<name>A0A0N0IC75_9GAMM</name>
<dbReference type="Proteomes" id="UP000053226">
    <property type="component" value="Unassembled WGS sequence"/>
</dbReference>
<dbReference type="PANTHER" id="PTHR12510">
    <property type="entry name" value="TROPONIN C-AKIN-1 PROTEIN"/>
    <property type="match status" value="1"/>
</dbReference>
<dbReference type="SUPFAM" id="SSF110857">
    <property type="entry name" value="Gamma-glutamyl cyclotransferase-like"/>
    <property type="match status" value="1"/>
</dbReference>
<keyword evidence="5" id="KW-1185">Reference proteome</keyword>
<dbReference type="InterPro" id="IPR036568">
    <property type="entry name" value="GGCT-like_sf"/>
</dbReference>